<sequence>MAKYWASSDYDASPLLWVIMHGIADLVATKLHAAQMDIAMAHTVSLARAAVEKLERDFN</sequence>
<evidence type="ECO:0000313" key="1">
    <source>
        <dbReference type="EMBL" id="MBV7266121.1"/>
    </source>
</evidence>
<name>A0ABS6SMQ6_9SPHN</name>
<protein>
    <submittedName>
        <fullName evidence="1">Uncharacterized protein</fullName>
    </submittedName>
</protein>
<comment type="caution">
    <text evidence="1">The sequence shown here is derived from an EMBL/GenBank/DDBJ whole genome shotgun (WGS) entry which is preliminary data.</text>
</comment>
<accession>A0ABS6SMQ6</accession>
<proteinExistence type="predicted"/>
<reference evidence="1 2" key="1">
    <citation type="submission" date="2021-04" db="EMBL/GenBank/DDBJ databases">
        <authorList>
            <person name="Pira H."/>
            <person name="Risdian C."/>
            <person name="Wink J."/>
        </authorList>
    </citation>
    <scope>NUCLEOTIDE SEQUENCE [LARGE SCALE GENOMIC DNA]</scope>
    <source>
        <strain evidence="1 2">WH131</strain>
    </source>
</reference>
<dbReference type="Proteomes" id="UP000699975">
    <property type="component" value="Unassembled WGS sequence"/>
</dbReference>
<gene>
    <name evidence="1" type="ORF">KCG45_08025</name>
</gene>
<dbReference type="EMBL" id="JAGSPB010000002">
    <property type="protein sequence ID" value="MBV7266121.1"/>
    <property type="molecule type" value="Genomic_DNA"/>
</dbReference>
<keyword evidence="2" id="KW-1185">Reference proteome</keyword>
<organism evidence="1 2">
    <name type="scientific">Erythrobacter ani</name>
    <dbReference type="NCBI Taxonomy" id="2827235"/>
    <lineage>
        <taxon>Bacteria</taxon>
        <taxon>Pseudomonadati</taxon>
        <taxon>Pseudomonadota</taxon>
        <taxon>Alphaproteobacteria</taxon>
        <taxon>Sphingomonadales</taxon>
        <taxon>Erythrobacteraceae</taxon>
        <taxon>Erythrobacter/Porphyrobacter group</taxon>
        <taxon>Erythrobacter</taxon>
    </lineage>
</organism>
<dbReference type="RefSeq" id="WP_218316752.1">
    <property type="nucleotide sequence ID" value="NZ_JAGSPB010000002.1"/>
</dbReference>
<evidence type="ECO:0000313" key="2">
    <source>
        <dbReference type="Proteomes" id="UP000699975"/>
    </source>
</evidence>